<keyword evidence="4" id="KW-0067">ATP-binding</keyword>
<dbReference type="NCBIfam" id="NF045513">
    <property type="entry name" value="HepA_fam_ABC"/>
    <property type="match status" value="1"/>
</dbReference>
<dbReference type="EMBL" id="RSCJ01000008">
    <property type="protein sequence ID" value="RUR83033.1"/>
    <property type="molecule type" value="Genomic_DNA"/>
</dbReference>
<evidence type="ECO:0000259" key="9">
    <source>
        <dbReference type="PROSITE" id="PS50929"/>
    </source>
</evidence>
<dbReference type="InterPro" id="IPR036640">
    <property type="entry name" value="ABC1_TM_sf"/>
</dbReference>
<dbReference type="FunFam" id="3.40.50.300:FF:000218">
    <property type="entry name" value="Multidrug ABC transporter ATP-binding protein"/>
    <property type="match status" value="1"/>
</dbReference>
<dbReference type="PANTHER" id="PTHR24221">
    <property type="entry name" value="ATP-BINDING CASSETTE SUB-FAMILY B"/>
    <property type="match status" value="1"/>
</dbReference>
<dbReference type="Gene3D" id="3.40.50.300">
    <property type="entry name" value="P-loop containing nucleotide triphosphate hydrolases"/>
    <property type="match status" value="1"/>
</dbReference>
<keyword evidence="5 7" id="KW-1133">Transmembrane helix</keyword>
<dbReference type="GO" id="GO:0005886">
    <property type="term" value="C:plasma membrane"/>
    <property type="evidence" value="ECO:0007669"/>
    <property type="project" value="UniProtKB-SubCell"/>
</dbReference>
<dbReference type="InterPro" id="IPR011527">
    <property type="entry name" value="ABC1_TM_dom"/>
</dbReference>
<organism evidence="10 11">
    <name type="scientific">Chlorogloeopsis fritschii PCC 6912</name>
    <dbReference type="NCBI Taxonomy" id="211165"/>
    <lineage>
        <taxon>Bacteria</taxon>
        <taxon>Bacillati</taxon>
        <taxon>Cyanobacteriota</taxon>
        <taxon>Cyanophyceae</taxon>
        <taxon>Nostocales</taxon>
        <taxon>Chlorogloeopsidaceae</taxon>
        <taxon>Chlorogloeopsis</taxon>
    </lineage>
</organism>
<dbReference type="SMART" id="SM00382">
    <property type="entry name" value="AAA"/>
    <property type="match status" value="1"/>
</dbReference>
<feature type="domain" description="ABC transmembrane type-1" evidence="9">
    <location>
        <begin position="46"/>
        <end position="340"/>
    </location>
</feature>
<keyword evidence="2 7" id="KW-0812">Transmembrane</keyword>
<dbReference type="InterPro" id="IPR027417">
    <property type="entry name" value="P-loop_NTPase"/>
</dbReference>
<sequence length="625" mass="70086">MAFTSVGNYMRIRLAIPIYRLLKATSFWQDNGFIFREFKYFRRMAILALVFMLIAAGLEGFGIGFILSFLQSVTAPNAEPIQTGIRWFDTWILGVNDPVNERIYRICALIIITTLLRSISNYLGQVYSQKIQLNVADRLRKLAFEQLQGLSLIYFAKTRSGDLINSLTAEIYQLIQAFSVISFIFTKGSILLVYIVSMLLLSWQLTLISVMMFTLLSVGMTTLLGQVREASFERTRAGSWYTSISLEFINGIRTIKSFAAQDFERRRFYDASAKLLNAATKSVSAMALIEPLSEGASIILLVGMLVLAFAFLIQNGLLESASLLTFLFVLLRASPNVRAIDAARAQFNNYQGALSNIKELLRTDNKIYLQNGKVQFSGLKRAIEFIAVDFGYDPNDLVLRNICLTIERGKMTALVGGSGAGKSTLADLIPRFYDPTQGKILIDGIDLREFEINSLRRKVAVVSQDTFIFNTSVRNNIAYAMEEVDEVAIRKAAQLANALEFIQELPEGFDTQLGDRGVRLSGGQRQRIAIARALLRDPDILILDEATSALDSISERLIQASLEKLSEGRTVIAIAHRLSTIVRADKVVVLEQGRIVEQGRYQELLEQRGKLWKYHQLQHELGQVG</sequence>
<evidence type="ECO:0000256" key="3">
    <source>
        <dbReference type="ARBA" id="ARBA00022741"/>
    </source>
</evidence>
<evidence type="ECO:0000256" key="1">
    <source>
        <dbReference type="ARBA" id="ARBA00004651"/>
    </source>
</evidence>
<dbReference type="PROSITE" id="PS00211">
    <property type="entry name" value="ABC_TRANSPORTER_1"/>
    <property type="match status" value="1"/>
</dbReference>
<evidence type="ECO:0000256" key="4">
    <source>
        <dbReference type="ARBA" id="ARBA00022840"/>
    </source>
</evidence>
<feature type="domain" description="ABC transporter" evidence="8">
    <location>
        <begin position="383"/>
        <end position="617"/>
    </location>
</feature>
<dbReference type="PROSITE" id="PS50893">
    <property type="entry name" value="ABC_TRANSPORTER_2"/>
    <property type="match status" value="1"/>
</dbReference>
<dbReference type="AlphaFoldDB" id="A0A3S0ZY77"/>
<keyword evidence="11" id="KW-1185">Reference proteome</keyword>
<feature type="transmembrane region" description="Helical" evidence="7">
    <location>
        <begin position="45"/>
        <end position="70"/>
    </location>
</feature>
<dbReference type="RefSeq" id="WP_016873160.1">
    <property type="nucleotide sequence ID" value="NZ_AJLN01000037.1"/>
</dbReference>
<dbReference type="InterPro" id="IPR003439">
    <property type="entry name" value="ABC_transporter-like_ATP-bd"/>
</dbReference>
<feature type="transmembrane region" description="Helical" evidence="7">
    <location>
        <begin position="295"/>
        <end position="313"/>
    </location>
</feature>
<dbReference type="GO" id="GO:0016887">
    <property type="term" value="F:ATP hydrolysis activity"/>
    <property type="evidence" value="ECO:0007669"/>
    <property type="project" value="InterPro"/>
</dbReference>
<feature type="transmembrane region" description="Helical" evidence="7">
    <location>
        <begin position="174"/>
        <end position="195"/>
    </location>
</feature>
<evidence type="ECO:0000259" key="8">
    <source>
        <dbReference type="PROSITE" id="PS50893"/>
    </source>
</evidence>
<evidence type="ECO:0000256" key="2">
    <source>
        <dbReference type="ARBA" id="ARBA00022692"/>
    </source>
</evidence>
<protein>
    <submittedName>
        <fullName evidence="10">HlyB/MsbA family ABC transporter</fullName>
    </submittedName>
</protein>
<comment type="subcellular location">
    <subcellularLocation>
        <location evidence="1">Cell membrane</location>
        <topology evidence="1">Multi-pass membrane protein</topology>
    </subcellularLocation>
</comment>
<evidence type="ECO:0000256" key="5">
    <source>
        <dbReference type="ARBA" id="ARBA00022989"/>
    </source>
</evidence>
<reference evidence="10 11" key="1">
    <citation type="journal article" date="2019" name="Genome Biol. Evol.">
        <title>Day and night: Metabolic profiles and evolutionary relationships of six axenic non-marine cyanobacteria.</title>
        <authorList>
            <person name="Will S.E."/>
            <person name="Henke P."/>
            <person name="Boedeker C."/>
            <person name="Huang S."/>
            <person name="Brinkmann H."/>
            <person name="Rohde M."/>
            <person name="Jarek M."/>
            <person name="Friedl T."/>
            <person name="Seufert S."/>
            <person name="Schumacher M."/>
            <person name="Overmann J."/>
            <person name="Neumann-Schaal M."/>
            <person name="Petersen J."/>
        </authorList>
    </citation>
    <scope>NUCLEOTIDE SEQUENCE [LARGE SCALE GENOMIC DNA]</scope>
    <source>
        <strain evidence="10 11">PCC 6912</strain>
    </source>
</reference>
<keyword evidence="6 7" id="KW-0472">Membrane</keyword>
<feature type="transmembrane region" description="Helical" evidence="7">
    <location>
        <begin position="201"/>
        <end position="224"/>
    </location>
</feature>
<dbReference type="STRING" id="211165.GCA_000317285_00581"/>
<dbReference type="PROSITE" id="PS50929">
    <property type="entry name" value="ABC_TM1F"/>
    <property type="match status" value="1"/>
</dbReference>
<comment type="caution">
    <text evidence="10">The sequence shown here is derived from an EMBL/GenBank/DDBJ whole genome shotgun (WGS) entry which is preliminary data.</text>
</comment>
<dbReference type="Proteomes" id="UP000268857">
    <property type="component" value="Unassembled WGS sequence"/>
</dbReference>
<evidence type="ECO:0000256" key="7">
    <source>
        <dbReference type="SAM" id="Phobius"/>
    </source>
</evidence>
<proteinExistence type="predicted"/>
<dbReference type="SUPFAM" id="SSF52540">
    <property type="entry name" value="P-loop containing nucleoside triphosphate hydrolases"/>
    <property type="match status" value="1"/>
</dbReference>
<dbReference type="GO" id="GO:0140359">
    <property type="term" value="F:ABC-type transporter activity"/>
    <property type="evidence" value="ECO:0007669"/>
    <property type="project" value="InterPro"/>
</dbReference>
<name>A0A3S0ZY77_CHLFR</name>
<dbReference type="GO" id="GO:0034040">
    <property type="term" value="F:ATPase-coupled lipid transmembrane transporter activity"/>
    <property type="evidence" value="ECO:0007669"/>
    <property type="project" value="TreeGrafter"/>
</dbReference>
<dbReference type="InterPro" id="IPR003593">
    <property type="entry name" value="AAA+_ATPase"/>
</dbReference>
<dbReference type="Pfam" id="PF00664">
    <property type="entry name" value="ABC_membrane"/>
    <property type="match status" value="1"/>
</dbReference>
<feature type="transmembrane region" description="Helical" evidence="7">
    <location>
        <begin position="103"/>
        <end position="123"/>
    </location>
</feature>
<dbReference type="Pfam" id="PF00005">
    <property type="entry name" value="ABC_tran"/>
    <property type="match status" value="1"/>
</dbReference>
<dbReference type="OrthoDB" id="501491at2"/>
<gene>
    <name evidence="10" type="ORF">PCC6912_24070</name>
</gene>
<evidence type="ECO:0000256" key="6">
    <source>
        <dbReference type="ARBA" id="ARBA00023136"/>
    </source>
</evidence>
<keyword evidence="3" id="KW-0547">Nucleotide-binding</keyword>
<accession>A0A3S0ZY77</accession>
<dbReference type="SUPFAM" id="SSF90123">
    <property type="entry name" value="ABC transporter transmembrane region"/>
    <property type="match status" value="1"/>
</dbReference>
<evidence type="ECO:0000313" key="11">
    <source>
        <dbReference type="Proteomes" id="UP000268857"/>
    </source>
</evidence>
<dbReference type="PANTHER" id="PTHR24221:SF654">
    <property type="entry name" value="ATP-BINDING CASSETTE SUB-FAMILY B MEMBER 6"/>
    <property type="match status" value="1"/>
</dbReference>
<dbReference type="Gene3D" id="1.20.1560.10">
    <property type="entry name" value="ABC transporter type 1, transmembrane domain"/>
    <property type="match status" value="1"/>
</dbReference>
<dbReference type="InterPro" id="IPR017871">
    <property type="entry name" value="ABC_transporter-like_CS"/>
</dbReference>
<dbReference type="InterPro" id="IPR039421">
    <property type="entry name" value="Type_1_exporter"/>
</dbReference>
<evidence type="ECO:0000313" key="10">
    <source>
        <dbReference type="EMBL" id="RUR83033.1"/>
    </source>
</evidence>
<dbReference type="GO" id="GO:0005524">
    <property type="term" value="F:ATP binding"/>
    <property type="evidence" value="ECO:0007669"/>
    <property type="project" value="UniProtKB-KW"/>
</dbReference>